<evidence type="ECO:0000259" key="3">
    <source>
        <dbReference type="Pfam" id="PF24626"/>
    </source>
</evidence>
<dbReference type="InterPro" id="IPR032567">
    <property type="entry name" value="RTL1-rel"/>
</dbReference>
<dbReference type="Pfam" id="PF24626">
    <property type="entry name" value="SH3_Tf2-1"/>
    <property type="match status" value="1"/>
</dbReference>
<dbReference type="PANTHER" id="PTHR15503">
    <property type="entry name" value="LDOC1 RELATED"/>
    <property type="match status" value="1"/>
</dbReference>
<accession>A0ABQ5IBX3</accession>
<name>A0ABQ5IBX3_9ASTR</name>
<keyword evidence="1" id="KW-0175">Coiled coil</keyword>
<dbReference type="Proteomes" id="UP001151760">
    <property type="component" value="Unassembled WGS sequence"/>
</dbReference>
<reference evidence="4" key="2">
    <citation type="submission" date="2022-01" db="EMBL/GenBank/DDBJ databases">
        <authorList>
            <person name="Yamashiro T."/>
            <person name="Shiraishi A."/>
            <person name="Satake H."/>
            <person name="Nakayama K."/>
        </authorList>
    </citation>
    <scope>NUCLEOTIDE SEQUENCE</scope>
</reference>
<feature type="compositionally biased region" description="Polar residues" evidence="2">
    <location>
        <begin position="979"/>
        <end position="991"/>
    </location>
</feature>
<keyword evidence="5" id="KW-1185">Reference proteome</keyword>
<feature type="compositionally biased region" description="Polar residues" evidence="2">
    <location>
        <begin position="1009"/>
        <end position="1019"/>
    </location>
</feature>
<dbReference type="EMBL" id="BQNB010020599">
    <property type="protein sequence ID" value="GJT97653.1"/>
    <property type="molecule type" value="Genomic_DNA"/>
</dbReference>
<feature type="compositionally biased region" description="Basic and acidic residues" evidence="2">
    <location>
        <begin position="1111"/>
        <end position="1130"/>
    </location>
</feature>
<evidence type="ECO:0000313" key="4">
    <source>
        <dbReference type="EMBL" id="GJT97653.1"/>
    </source>
</evidence>
<reference evidence="4" key="1">
    <citation type="journal article" date="2022" name="Int. J. Mol. Sci.">
        <title>Draft Genome of Tanacetum Coccineum: Genomic Comparison of Closely Related Tanacetum-Family Plants.</title>
        <authorList>
            <person name="Yamashiro T."/>
            <person name="Shiraishi A."/>
            <person name="Nakayama K."/>
            <person name="Satake H."/>
        </authorList>
    </citation>
    <scope>NUCLEOTIDE SEQUENCE</scope>
</reference>
<feature type="coiled-coil region" evidence="1">
    <location>
        <begin position="140"/>
        <end position="167"/>
    </location>
</feature>
<evidence type="ECO:0000313" key="5">
    <source>
        <dbReference type="Proteomes" id="UP001151760"/>
    </source>
</evidence>
<feature type="coiled-coil region" evidence="1">
    <location>
        <begin position="440"/>
        <end position="467"/>
    </location>
</feature>
<feature type="region of interest" description="Disordered" evidence="2">
    <location>
        <begin position="1069"/>
        <end position="1139"/>
    </location>
</feature>
<dbReference type="PANTHER" id="PTHR15503:SF45">
    <property type="entry name" value="RNA-DIRECTED DNA POLYMERASE HOMOLOG"/>
    <property type="match status" value="1"/>
</dbReference>
<sequence length="1222" mass="139749">MSILVTPYVSALAGCDRLVSEPVFQLCFFPTRKKSRWGTIFPTGLKRYEEPRVEPKEKFVDTIECGKLDVIVGMDWLSKGKFVIVCHEKVVRIRLEGDGILQVQGELPVLRVHGERTQGRQVKFRIDLVPGTMLIVKSPYRLAPSEMQELSEQLQELQDKVLELLRKEKLYAKVTYLHFIANFSKIVKPLTSLTERNQRYEWGIEREEKGRMKLRRVRAMSMTIQSSVKDKILVTSSETSKACSSNSYDYSVWSKRNDNGTQSEAFKQEDVLAKRLHGSDQQMERKEDERYVSRLFYGQRLERVVLTGLESVQEMIDKVVGCFFSYGMVMLLCVSSCGQAKLLAVRYLVKVRWNSKRGPEFTWEREDYMKSNQCGNGWLSKRKFVIVCHEKVVRIPLEGDEILQVHGERTQGVVKTLMNTKVEFRIDLVHGATSVAKSPYRLAPLEMQELSEQLRELQDKVDNALRRSYGRMKSRRVQAVAMTIQYRVRGMILAVQSEAFKQDNVPWVGSERDEAHASRSPVLWVEIGESSLTGLELVQETTDKRLCCYAYPFGGQEKLLAVRYLVKVELNLLVKSRDEISLRRGYCDNHDLSSQSIECDHLKEIGMLVRLVKFISFTFGNKEMILWFKHFSDLSYNSKEWNSGEDQLRLRWMIYLIVLADAAKSVRDTIGFEYCLASSSGGKSDVCFRFGKLLRILERNGLVADRLRLPEELSCVHDTFHVSNLEKKSLADVSLHVSLDEIKVDKTLRFIEELLRIVTVKLRGKLSILTCSLSKGSLGVLVKVWFLTSPLDDGRGSGSWMFFRWSSYTAMRSFGGQQVVSSKDICEKLVGIKKLNLLVKSRDEISLRRGYCDNHDLSSQSIECDHLNEIGMVVRLVKFISFTFGDKEMILWFKRFSDLSCIWYLEICLCTILRHTNSTRLNHKLGILLHSQLNAAEQKLTAAGETVYKEMDDSLEKAATTATVLDAEQDRVNIDKTQSKTTPNEPSSLGTRSGGGPRRQETIGDTIAQARSENVSKLSNDPLLTRENKDCSSLGDYKFKTESQEVREERRITRTKAKRLYKVGRSARIVSSDEASLGDQEDASKQGRKIDDIDKDAEITLVDETQGDDGDYIKKEGKHLQSKRPEEKRNKPPQNAQQRSIMCTILKTIEGWKPKDLKSKDSIREQFKRVGDELEQESIKKQKVDEDKETAKLKSQMEVIIDEEKVAVDAIPLATKPPSIVD</sequence>
<dbReference type="InterPro" id="IPR056924">
    <property type="entry name" value="SH3_Tf2-1"/>
</dbReference>
<evidence type="ECO:0000256" key="1">
    <source>
        <dbReference type="SAM" id="Coils"/>
    </source>
</evidence>
<organism evidence="4 5">
    <name type="scientific">Tanacetum coccineum</name>
    <dbReference type="NCBI Taxonomy" id="301880"/>
    <lineage>
        <taxon>Eukaryota</taxon>
        <taxon>Viridiplantae</taxon>
        <taxon>Streptophyta</taxon>
        <taxon>Embryophyta</taxon>
        <taxon>Tracheophyta</taxon>
        <taxon>Spermatophyta</taxon>
        <taxon>Magnoliopsida</taxon>
        <taxon>eudicotyledons</taxon>
        <taxon>Gunneridae</taxon>
        <taxon>Pentapetalae</taxon>
        <taxon>asterids</taxon>
        <taxon>campanulids</taxon>
        <taxon>Asterales</taxon>
        <taxon>Asteraceae</taxon>
        <taxon>Asteroideae</taxon>
        <taxon>Anthemideae</taxon>
        <taxon>Anthemidinae</taxon>
        <taxon>Tanacetum</taxon>
    </lineage>
</organism>
<feature type="compositionally biased region" description="Basic and acidic residues" evidence="2">
    <location>
        <begin position="1082"/>
        <end position="1098"/>
    </location>
</feature>
<dbReference type="Pfam" id="PF08284">
    <property type="entry name" value="RVP_2"/>
    <property type="match status" value="1"/>
</dbReference>
<protein>
    <recommendedName>
        <fullName evidence="3">Tf2-1-like SH3-like domain-containing protein</fullName>
    </recommendedName>
</protein>
<comment type="caution">
    <text evidence="4">The sequence shown here is derived from an EMBL/GenBank/DDBJ whole genome shotgun (WGS) entry which is preliminary data.</text>
</comment>
<feature type="region of interest" description="Disordered" evidence="2">
    <location>
        <begin position="970"/>
        <end position="1033"/>
    </location>
</feature>
<evidence type="ECO:0000256" key="2">
    <source>
        <dbReference type="SAM" id="MobiDB-lite"/>
    </source>
</evidence>
<proteinExistence type="predicted"/>
<feature type="domain" description="Tf2-1-like SH3-like" evidence="3">
    <location>
        <begin position="693"/>
        <end position="727"/>
    </location>
</feature>
<gene>
    <name evidence="4" type="ORF">Tco_1093171</name>
</gene>